<dbReference type="PANTHER" id="PTHR35004">
    <property type="entry name" value="TRANSPOSASE RV3428C-RELATED"/>
    <property type="match status" value="1"/>
</dbReference>
<dbReference type="InterPro" id="IPR036397">
    <property type="entry name" value="RNaseH_sf"/>
</dbReference>
<evidence type="ECO:0000313" key="3">
    <source>
        <dbReference type="Proteomes" id="UP000002139"/>
    </source>
</evidence>
<dbReference type="GO" id="GO:0015074">
    <property type="term" value="P:DNA integration"/>
    <property type="evidence" value="ECO:0007669"/>
    <property type="project" value="InterPro"/>
</dbReference>
<dbReference type="PROSITE" id="PS50994">
    <property type="entry name" value="INTEGRASE"/>
    <property type="match status" value="1"/>
</dbReference>
<dbReference type="HOGENOM" id="CLU_1730200_0_0_7"/>
<accession>A9FV56</accession>
<dbReference type="BioCyc" id="SCEL448385:SCE_RS10705-MONOMER"/>
<evidence type="ECO:0000259" key="1">
    <source>
        <dbReference type="PROSITE" id="PS50994"/>
    </source>
</evidence>
<name>A9FV56_SORC5</name>
<dbReference type="KEGG" id="scl:sce2080"/>
<dbReference type="EMBL" id="AM746676">
    <property type="protein sequence ID" value="CAN92239.1"/>
    <property type="molecule type" value="Genomic_DNA"/>
</dbReference>
<dbReference type="SUPFAM" id="SSF53098">
    <property type="entry name" value="Ribonuclease H-like"/>
    <property type="match status" value="1"/>
</dbReference>
<feature type="domain" description="Integrase catalytic" evidence="1">
    <location>
        <begin position="1"/>
        <end position="151"/>
    </location>
</feature>
<proteinExistence type="predicted"/>
<gene>
    <name evidence="2" type="ordered locus">sce2080</name>
</gene>
<dbReference type="eggNOG" id="COG4584">
    <property type="taxonomic scope" value="Bacteria"/>
</dbReference>
<dbReference type="Gene3D" id="3.30.420.10">
    <property type="entry name" value="Ribonuclease H-like superfamily/Ribonuclease H"/>
    <property type="match status" value="1"/>
</dbReference>
<sequence>MVTFVDGRKKRVRSFASRLKHSRFAAVDLVDNQGIETLVRSLARHFVAFGGLPLIAVFDRSKTIVKKSGKGRALELFNATFAQAIVDLGVGVEMCAPRRGNQKGTVERLVGWVKSSFFKPRKFQDEADLEAQLAAWLVEPEHRASTIAPRV</sequence>
<dbReference type="OrthoDB" id="9798623at2"/>
<dbReference type="AlphaFoldDB" id="A9FV56"/>
<protein>
    <submittedName>
        <fullName evidence="2">Transposase</fullName>
    </submittedName>
</protein>
<dbReference type="InterPro" id="IPR012337">
    <property type="entry name" value="RNaseH-like_sf"/>
</dbReference>
<evidence type="ECO:0000313" key="2">
    <source>
        <dbReference type="EMBL" id="CAN92239.1"/>
    </source>
</evidence>
<dbReference type="InterPro" id="IPR001584">
    <property type="entry name" value="Integrase_cat-core"/>
</dbReference>
<dbReference type="Proteomes" id="UP000002139">
    <property type="component" value="Chromosome"/>
</dbReference>
<keyword evidence="3" id="KW-1185">Reference proteome</keyword>
<reference evidence="2 3" key="1">
    <citation type="journal article" date="2007" name="Nat. Biotechnol.">
        <title>Complete genome sequence of the myxobacterium Sorangium cellulosum.</title>
        <authorList>
            <person name="Schneiker S."/>
            <person name="Perlova O."/>
            <person name="Kaiser O."/>
            <person name="Gerth K."/>
            <person name="Alici A."/>
            <person name="Altmeyer M.O."/>
            <person name="Bartels D."/>
            <person name="Bekel T."/>
            <person name="Beyer S."/>
            <person name="Bode E."/>
            <person name="Bode H.B."/>
            <person name="Bolten C.J."/>
            <person name="Choudhuri J.V."/>
            <person name="Doss S."/>
            <person name="Elnakady Y.A."/>
            <person name="Frank B."/>
            <person name="Gaigalat L."/>
            <person name="Goesmann A."/>
            <person name="Groeger C."/>
            <person name="Gross F."/>
            <person name="Jelsbak L."/>
            <person name="Jelsbak L."/>
            <person name="Kalinowski J."/>
            <person name="Kegler C."/>
            <person name="Knauber T."/>
            <person name="Konietzny S."/>
            <person name="Kopp M."/>
            <person name="Krause L."/>
            <person name="Krug D."/>
            <person name="Linke B."/>
            <person name="Mahmud T."/>
            <person name="Martinez-Arias R."/>
            <person name="McHardy A.C."/>
            <person name="Merai M."/>
            <person name="Meyer F."/>
            <person name="Mormann S."/>
            <person name="Munoz-Dorado J."/>
            <person name="Perez J."/>
            <person name="Pradella S."/>
            <person name="Rachid S."/>
            <person name="Raddatz G."/>
            <person name="Rosenau F."/>
            <person name="Rueckert C."/>
            <person name="Sasse F."/>
            <person name="Scharfe M."/>
            <person name="Schuster S.C."/>
            <person name="Suen G."/>
            <person name="Treuner-Lange A."/>
            <person name="Velicer G.J."/>
            <person name="Vorholter F.-J."/>
            <person name="Weissman K.J."/>
            <person name="Welch R.D."/>
            <person name="Wenzel S.C."/>
            <person name="Whitworth D.E."/>
            <person name="Wilhelm S."/>
            <person name="Wittmann C."/>
            <person name="Bloecker H."/>
            <person name="Puehler A."/>
            <person name="Mueller R."/>
        </authorList>
    </citation>
    <scope>NUCLEOTIDE SEQUENCE [LARGE SCALE GENOMIC DNA]</scope>
    <source>
        <strain evidence="3">So ce56</strain>
    </source>
</reference>
<dbReference type="STRING" id="448385.sce2080"/>
<dbReference type="GO" id="GO:0003676">
    <property type="term" value="F:nucleic acid binding"/>
    <property type="evidence" value="ECO:0007669"/>
    <property type="project" value="InterPro"/>
</dbReference>
<organism evidence="2 3">
    <name type="scientific">Sorangium cellulosum (strain So ce56)</name>
    <name type="common">Polyangium cellulosum (strain So ce56)</name>
    <dbReference type="NCBI Taxonomy" id="448385"/>
    <lineage>
        <taxon>Bacteria</taxon>
        <taxon>Pseudomonadati</taxon>
        <taxon>Myxococcota</taxon>
        <taxon>Polyangia</taxon>
        <taxon>Polyangiales</taxon>
        <taxon>Polyangiaceae</taxon>
        <taxon>Sorangium</taxon>
    </lineage>
</organism>